<dbReference type="GO" id="GO:0006081">
    <property type="term" value="P:aldehyde metabolic process"/>
    <property type="evidence" value="ECO:0007669"/>
    <property type="project" value="InterPro"/>
</dbReference>
<feature type="active site" evidence="5">
    <location>
        <position position="269"/>
    </location>
</feature>
<dbReference type="Gene3D" id="3.40.605.10">
    <property type="entry name" value="Aldehyde Dehydrogenase, Chain A, domain 1"/>
    <property type="match status" value="1"/>
</dbReference>
<dbReference type="InterPro" id="IPR016161">
    <property type="entry name" value="Ald_DH/histidinol_DH"/>
</dbReference>
<dbReference type="InterPro" id="IPR029510">
    <property type="entry name" value="Ald_DH_CS_GLU"/>
</dbReference>
<dbReference type="GO" id="GO:0004029">
    <property type="term" value="F:aldehyde dehydrogenase (NAD+) activity"/>
    <property type="evidence" value="ECO:0007669"/>
    <property type="project" value="TreeGrafter"/>
</dbReference>
<name>A0A7K0DXA5_9NOCA</name>
<evidence type="ECO:0000313" key="10">
    <source>
        <dbReference type="EMBL" id="MQY30423.1"/>
    </source>
</evidence>
<dbReference type="CDD" id="cd07133">
    <property type="entry name" value="ALDH_CALDH_CalB"/>
    <property type="match status" value="1"/>
</dbReference>
<dbReference type="InterPro" id="IPR016162">
    <property type="entry name" value="Ald_DH_N"/>
</dbReference>
<dbReference type="InterPro" id="IPR016163">
    <property type="entry name" value="Ald_DH_C"/>
</dbReference>
<evidence type="ECO:0000256" key="2">
    <source>
        <dbReference type="ARBA" id="ARBA00023002"/>
    </source>
</evidence>
<evidence type="ECO:0000256" key="8">
    <source>
        <dbReference type="SAM" id="MobiDB-lite"/>
    </source>
</evidence>
<keyword evidence="2 4" id="KW-0560">Oxidoreductase</keyword>
<evidence type="ECO:0000256" key="6">
    <source>
        <dbReference type="PROSITE-ProRule" id="PRU10007"/>
    </source>
</evidence>
<dbReference type="GO" id="GO:0005737">
    <property type="term" value="C:cytoplasm"/>
    <property type="evidence" value="ECO:0007669"/>
    <property type="project" value="TreeGrafter"/>
</dbReference>
<reference evidence="10 11" key="1">
    <citation type="submission" date="2019-10" db="EMBL/GenBank/DDBJ databases">
        <title>Nocardia macrotermitis sp. nov. and Nocardia aurantia sp. nov., isolated from the gut of fungus growing-termite Macrotermes natalensis.</title>
        <authorList>
            <person name="Benndorf R."/>
            <person name="Schwitalla J."/>
            <person name="Martin K."/>
            <person name="De Beer W."/>
            <person name="Kaster A.-K."/>
            <person name="Vollmers J."/>
            <person name="Poulsen M."/>
            <person name="Beemelmanns C."/>
        </authorList>
    </citation>
    <scope>NUCLEOTIDE SEQUENCE [LARGE SCALE GENOMIC DNA]</scope>
    <source>
        <strain evidence="10 11">RB56</strain>
    </source>
</reference>
<dbReference type="Proteomes" id="UP000431401">
    <property type="component" value="Unassembled WGS sequence"/>
</dbReference>
<evidence type="ECO:0000256" key="4">
    <source>
        <dbReference type="PIRNR" id="PIRNR036492"/>
    </source>
</evidence>
<dbReference type="OrthoDB" id="6882680at2"/>
<dbReference type="PANTHER" id="PTHR43570">
    <property type="entry name" value="ALDEHYDE DEHYDROGENASE"/>
    <property type="match status" value="1"/>
</dbReference>
<comment type="similarity">
    <text evidence="1 4 7">Belongs to the aldehyde dehydrogenase family.</text>
</comment>
<proteinExistence type="inferred from homology"/>
<evidence type="ECO:0000256" key="5">
    <source>
        <dbReference type="PIRSR" id="PIRSR036492-1"/>
    </source>
</evidence>
<keyword evidence="11" id="KW-1185">Reference proteome</keyword>
<evidence type="ECO:0000256" key="3">
    <source>
        <dbReference type="ARBA" id="ARBA00023027"/>
    </source>
</evidence>
<evidence type="ECO:0000256" key="7">
    <source>
        <dbReference type="RuleBase" id="RU003345"/>
    </source>
</evidence>
<feature type="compositionally biased region" description="Basic residues" evidence="8">
    <location>
        <begin position="492"/>
        <end position="503"/>
    </location>
</feature>
<dbReference type="PROSITE" id="PS00687">
    <property type="entry name" value="ALDEHYDE_DEHYDR_GLU"/>
    <property type="match status" value="1"/>
</dbReference>
<dbReference type="InterPro" id="IPR015590">
    <property type="entry name" value="Aldehyde_DH_dom"/>
</dbReference>
<accession>A0A7K0DXA5</accession>
<feature type="region of interest" description="Disordered" evidence="8">
    <location>
        <begin position="491"/>
        <end position="512"/>
    </location>
</feature>
<protein>
    <recommendedName>
        <fullName evidence="4">Aldehyde dehydrogenase</fullName>
    </recommendedName>
</protein>
<gene>
    <name evidence="10" type="primary">calB</name>
    <name evidence="10" type="ORF">NRB56_60250</name>
</gene>
<dbReference type="Gene3D" id="3.40.309.10">
    <property type="entry name" value="Aldehyde Dehydrogenase, Chain A, domain 2"/>
    <property type="match status" value="1"/>
</dbReference>
<dbReference type="PIRSF" id="PIRSF036492">
    <property type="entry name" value="ALDH"/>
    <property type="match status" value="1"/>
</dbReference>
<feature type="active site" evidence="5 6">
    <location>
        <position position="235"/>
    </location>
</feature>
<evidence type="ECO:0000313" key="11">
    <source>
        <dbReference type="Proteomes" id="UP000431401"/>
    </source>
</evidence>
<dbReference type="SUPFAM" id="SSF53720">
    <property type="entry name" value="ALDH-like"/>
    <property type="match status" value="1"/>
</dbReference>
<evidence type="ECO:0000256" key="1">
    <source>
        <dbReference type="ARBA" id="ARBA00009986"/>
    </source>
</evidence>
<organism evidence="10 11">
    <name type="scientific">Nocardia aurantia</name>
    <dbReference type="NCBI Taxonomy" id="2585199"/>
    <lineage>
        <taxon>Bacteria</taxon>
        <taxon>Bacillati</taxon>
        <taxon>Actinomycetota</taxon>
        <taxon>Actinomycetes</taxon>
        <taxon>Mycobacteriales</taxon>
        <taxon>Nocardiaceae</taxon>
        <taxon>Nocardia</taxon>
    </lineage>
</organism>
<dbReference type="InterPro" id="IPR012394">
    <property type="entry name" value="Aldehyde_DH_NAD(P)"/>
</dbReference>
<dbReference type="PANTHER" id="PTHR43570:SF20">
    <property type="entry name" value="ALDEHYDE DEHYDROGENASE ALDX-RELATED"/>
    <property type="match status" value="1"/>
</dbReference>
<comment type="caution">
    <text evidence="10">The sequence shown here is derived from an EMBL/GenBank/DDBJ whole genome shotgun (WGS) entry which is preliminary data.</text>
</comment>
<feature type="domain" description="Aldehyde dehydrogenase" evidence="9">
    <location>
        <begin position="36"/>
        <end position="462"/>
    </location>
</feature>
<dbReference type="Pfam" id="PF00171">
    <property type="entry name" value="Aldedh"/>
    <property type="match status" value="1"/>
</dbReference>
<sequence>MNTGTTEAAAAVTAAAEMPGAGTDPGELTAILERQRRAFLQDGPPSAALRRDRIDRLLAMVLDHTDEFVEAMSRDFGTRSRTGTLFAEISGMLSAFEHTRSHLGRWMRPAKPGPLARLAGISTEVHPSPLGVVGIIGPWNFPLQLVVVPAASAFAAGNRVMLKMSEITTRTAELTRSLAATYFDPAELVVVTGGPEIGAAFARLPLDHLFFTGSTGVGRLVQQAAAENLVPVTLELGGKNPVVVARDADLDRAAARIAKARMVNGGQVCVCPDYVFVPEERIDGFVDALRSRLREMFPAIVADPDYTASVDTANYERVLALVEDARARGAVVETVSPEGETLPDPVARKIAPTLIREVTDDMRIAGEEVFGPVLLIRPYSDLDAVIAHINANPAPLVAYWFGPDRADFRRFAARTRSGGVARNEFAIHMFSQDAPFGGVGASGMGAYHGKTGFDTFSHMRTIAGTDLPFAITSIAAPPFGPRISKLVDRSLRSAHRRNRRRVRGALPGTTSS</sequence>
<keyword evidence="3" id="KW-0520">NAD</keyword>
<dbReference type="AlphaFoldDB" id="A0A7K0DXA5"/>
<dbReference type="EMBL" id="WEGI01000014">
    <property type="protein sequence ID" value="MQY30423.1"/>
    <property type="molecule type" value="Genomic_DNA"/>
</dbReference>
<evidence type="ECO:0000259" key="9">
    <source>
        <dbReference type="Pfam" id="PF00171"/>
    </source>
</evidence>